<feature type="transmembrane region" description="Helical" evidence="2">
    <location>
        <begin position="41"/>
        <end position="58"/>
    </location>
</feature>
<proteinExistence type="predicted"/>
<feature type="region of interest" description="Disordered" evidence="1">
    <location>
        <begin position="72"/>
        <end position="110"/>
    </location>
</feature>
<dbReference type="AlphaFoldDB" id="A1CBC2"/>
<reference evidence="3 4" key="1">
    <citation type="journal article" date="2008" name="PLoS Genet.">
        <title>Genomic islands in the pathogenic filamentous fungus Aspergillus fumigatus.</title>
        <authorList>
            <person name="Fedorova N.D."/>
            <person name="Khaldi N."/>
            <person name="Joardar V.S."/>
            <person name="Maiti R."/>
            <person name="Amedeo P."/>
            <person name="Anderson M.J."/>
            <person name="Crabtree J."/>
            <person name="Silva J.C."/>
            <person name="Badger J.H."/>
            <person name="Albarraq A."/>
            <person name="Angiuoli S."/>
            <person name="Bussey H."/>
            <person name="Bowyer P."/>
            <person name="Cotty P.J."/>
            <person name="Dyer P.S."/>
            <person name="Egan A."/>
            <person name="Galens K."/>
            <person name="Fraser-Liggett C.M."/>
            <person name="Haas B.J."/>
            <person name="Inman J.M."/>
            <person name="Kent R."/>
            <person name="Lemieux S."/>
            <person name="Malavazi I."/>
            <person name="Orvis J."/>
            <person name="Roemer T."/>
            <person name="Ronning C.M."/>
            <person name="Sundaram J.P."/>
            <person name="Sutton G."/>
            <person name="Turner G."/>
            <person name="Venter J.C."/>
            <person name="White O.R."/>
            <person name="Whitty B.R."/>
            <person name="Youngman P."/>
            <person name="Wolfe K.H."/>
            <person name="Goldman G.H."/>
            <person name="Wortman J.R."/>
            <person name="Jiang B."/>
            <person name="Denning D.W."/>
            <person name="Nierman W.C."/>
        </authorList>
    </citation>
    <scope>NUCLEOTIDE SEQUENCE [LARGE SCALE GENOMIC DNA]</scope>
    <source>
        <strain evidence="4">ATCC 1007 / CBS 513.65 / DSM 816 / NCTC 3887 / NRRL 1</strain>
    </source>
</reference>
<evidence type="ECO:0000256" key="2">
    <source>
        <dbReference type="SAM" id="Phobius"/>
    </source>
</evidence>
<evidence type="ECO:0000313" key="3">
    <source>
        <dbReference type="EMBL" id="EAW13040.1"/>
    </source>
</evidence>
<gene>
    <name evidence="3" type="ORF">ACLA_014770</name>
</gene>
<evidence type="ECO:0008006" key="5">
    <source>
        <dbReference type="Google" id="ProtNLM"/>
    </source>
</evidence>
<organism evidence="3 4">
    <name type="scientific">Aspergillus clavatus (strain ATCC 1007 / CBS 513.65 / DSM 816 / NCTC 3887 / NRRL 1 / QM 1276 / 107)</name>
    <dbReference type="NCBI Taxonomy" id="344612"/>
    <lineage>
        <taxon>Eukaryota</taxon>
        <taxon>Fungi</taxon>
        <taxon>Dikarya</taxon>
        <taxon>Ascomycota</taxon>
        <taxon>Pezizomycotina</taxon>
        <taxon>Eurotiomycetes</taxon>
        <taxon>Eurotiomycetidae</taxon>
        <taxon>Eurotiales</taxon>
        <taxon>Aspergillaceae</taxon>
        <taxon>Aspergillus</taxon>
        <taxon>Aspergillus subgen. Fumigati</taxon>
    </lineage>
</organism>
<keyword evidence="2" id="KW-0812">Transmembrane</keyword>
<name>A1CBC2_ASPCL</name>
<dbReference type="Proteomes" id="UP000006701">
    <property type="component" value="Unassembled WGS sequence"/>
</dbReference>
<dbReference type="OMA" id="FFKHMPT"/>
<dbReference type="HOGENOM" id="CLU_018583_0_0_1"/>
<dbReference type="KEGG" id="act:ACLA_014770"/>
<sequence>MSPFKRPFTADEELGKKDDDHRPQAIREPLWRSKQWRAPRPRRFIVVVIAVYLLYLFFKNMPTDIPPAVERFNPGFAQGRRQSGRPWPPSITPPATSAQKPPPRDASTKQDRTDFYYEGDIKFNALPKSLQRFWKPPARYGNTASHAVVFAASSLRSVSDLLPLACRMAEQRVNEVHFVLMGRDDVSIEGIQRVNGIDEIACLINWHDGRPNYAPWSTEARMEKAVAAALGHIQLYTRPQALITQGDSWEDHFFMSAVQMKAQEISLTHISLPSPARDVMWMSMLDSDALKAWNDVHIELLIQASPESSGSLIRLIRSLAAADYLGSIPSLTIELPPRVDPQLLHFLQKMRWPPQTSSKVTLRHRIRPHHLDAAEASLRTAEAFYPRDPNMTHVLLLNQQVELAPSFYHYLKYTMLKYKHSNQVQHAPSKLLGISLELPSSQVTNDEPFKLPEFDMSSHMSQLGDGGVLPIFLWQAPNSNAALYFGDGWAEFHSFLSNRFTIHDPTSKDPPDEQVISKKYPAVMEYLLEMIRARGYYLLYPAFPAQGSFPLATVHSESYQPPEEFADDILPNTPETSADSEVGRRTEKPLHQISTLMPLLDRFSINLPDLSSLPLLSYRGESISDAIYAKDIEEYTKRFRTRYGGCQDGNWKADSSPGLFCSSDLVDVA</sequence>
<evidence type="ECO:0000256" key="1">
    <source>
        <dbReference type="SAM" id="MobiDB-lite"/>
    </source>
</evidence>
<dbReference type="OrthoDB" id="5397682at2759"/>
<dbReference type="VEuPathDB" id="FungiDB:ACLA_014770"/>
<keyword evidence="2" id="KW-0472">Membrane</keyword>
<evidence type="ECO:0000313" key="4">
    <source>
        <dbReference type="Proteomes" id="UP000006701"/>
    </source>
</evidence>
<dbReference type="RefSeq" id="XP_001274466.1">
    <property type="nucleotide sequence ID" value="XM_001274465.1"/>
</dbReference>
<dbReference type="PANTHER" id="PTHR33604">
    <property type="entry name" value="OSJNBA0004B13.7 PROTEIN"/>
    <property type="match status" value="1"/>
</dbReference>
<dbReference type="eggNOG" id="ENOG502QPYF">
    <property type="taxonomic scope" value="Eukaryota"/>
</dbReference>
<keyword evidence="4" id="KW-1185">Reference proteome</keyword>
<keyword evidence="2" id="KW-1133">Transmembrane helix</keyword>
<feature type="region of interest" description="Disordered" evidence="1">
    <location>
        <begin position="563"/>
        <end position="586"/>
    </location>
</feature>
<dbReference type="PANTHER" id="PTHR33604:SF3">
    <property type="entry name" value="OSJNBA0004B13.7 PROTEIN"/>
    <property type="match status" value="1"/>
</dbReference>
<protein>
    <recommendedName>
        <fullName evidence="5">Glycosyltransferase 2</fullName>
    </recommendedName>
</protein>
<dbReference type="EMBL" id="DS027049">
    <property type="protein sequence ID" value="EAW13040.1"/>
    <property type="molecule type" value="Genomic_DNA"/>
</dbReference>
<accession>A1CBC2</accession>
<dbReference type="GeneID" id="4706303"/>
<feature type="region of interest" description="Disordered" evidence="1">
    <location>
        <begin position="1"/>
        <end position="21"/>
    </location>
</feature>